<reference evidence="1 3" key="1">
    <citation type="submission" date="2015-11" db="EMBL/GenBank/DDBJ databases">
        <title>Genomic analysis of 38 Legionella species identifies large and diverse effector repertoires.</title>
        <authorList>
            <person name="Burstein D."/>
            <person name="Amaro F."/>
            <person name="Zusman T."/>
            <person name="Lifshitz Z."/>
            <person name="Cohen O."/>
            <person name="Gilbert J.A."/>
            <person name="Pupko T."/>
            <person name="Shuman H.A."/>
            <person name="Segal G."/>
        </authorList>
    </citation>
    <scope>NUCLEOTIDE SEQUENCE [LARGE SCALE GENOMIC DNA]</scope>
    <source>
        <strain evidence="1 3">Lyon 8420412</strain>
    </source>
</reference>
<sequence length="112" mass="12764">MKMQLSSLIFWWSFLLNTSVFAYEYGGYHYGGGYHSGNYEHNGYYNGYHNNVWYGGTIDVNSWDDGIWYDNNLNDDTNVVVGVPDEGYYDPSCQTVDDCSTGTCILVNTCDE</sequence>
<protein>
    <submittedName>
        <fullName evidence="2">Uncharacterized protein</fullName>
    </submittedName>
</protein>
<dbReference type="RefSeq" id="WP_058499579.1">
    <property type="nucleotide sequence ID" value="NZ_CAAAHW010000015.1"/>
</dbReference>
<reference evidence="2 4" key="2">
    <citation type="submission" date="2018-06" db="EMBL/GenBank/DDBJ databases">
        <authorList>
            <consortium name="Pathogen Informatics"/>
            <person name="Doyle S."/>
        </authorList>
    </citation>
    <scope>NUCLEOTIDE SEQUENCE [LARGE SCALE GENOMIC DNA]</scope>
    <source>
        <strain evidence="2 4">NCTC12388</strain>
    </source>
</reference>
<organism evidence="2 4">
    <name type="scientific">Legionella gratiana</name>
    <dbReference type="NCBI Taxonomy" id="45066"/>
    <lineage>
        <taxon>Bacteria</taxon>
        <taxon>Pseudomonadati</taxon>
        <taxon>Pseudomonadota</taxon>
        <taxon>Gammaproteobacteria</taxon>
        <taxon>Legionellales</taxon>
        <taxon>Legionellaceae</taxon>
        <taxon>Legionella</taxon>
    </lineage>
</organism>
<keyword evidence="3" id="KW-1185">Reference proteome</keyword>
<dbReference type="Proteomes" id="UP000254476">
    <property type="component" value="Unassembled WGS sequence"/>
</dbReference>
<evidence type="ECO:0000313" key="4">
    <source>
        <dbReference type="Proteomes" id="UP000254476"/>
    </source>
</evidence>
<evidence type="ECO:0000313" key="2">
    <source>
        <dbReference type="EMBL" id="STX45516.1"/>
    </source>
</evidence>
<gene>
    <name evidence="1" type="ORF">Lgra_2466</name>
    <name evidence="2" type="ORF">NCTC12388_02254</name>
</gene>
<dbReference type="AlphaFoldDB" id="A0A378JDT1"/>
<proteinExistence type="predicted"/>
<accession>A0A378JDT1</accession>
<dbReference type="STRING" id="45066.Lgra_2466"/>
<dbReference type="EMBL" id="UGOB01000001">
    <property type="protein sequence ID" value="STX45516.1"/>
    <property type="molecule type" value="Genomic_DNA"/>
</dbReference>
<dbReference type="Proteomes" id="UP000054691">
    <property type="component" value="Unassembled WGS sequence"/>
</dbReference>
<evidence type="ECO:0000313" key="3">
    <source>
        <dbReference type="Proteomes" id="UP000054691"/>
    </source>
</evidence>
<dbReference type="EMBL" id="LNYE01000023">
    <property type="protein sequence ID" value="KTD09231.1"/>
    <property type="molecule type" value="Genomic_DNA"/>
</dbReference>
<name>A0A378JDT1_9GAMM</name>
<evidence type="ECO:0000313" key="1">
    <source>
        <dbReference type="EMBL" id="KTD09231.1"/>
    </source>
</evidence>